<name>A0AA39MF03_9AGAR</name>
<evidence type="ECO:0000313" key="1">
    <source>
        <dbReference type="EMBL" id="KAK0431867.1"/>
    </source>
</evidence>
<dbReference type="AlphaFoldDB" id="A0AA39MF03"/>
<accession>A0AA39MF03</accession>
<evidence type="ECO:0000313" key="2">
    <source>
        <dbReference type="Proteomes" id="UP001175226"/>
    </source>
</evidence>
<dbReference type="EMBL" id="JAUEPT010000105">
    <property type="protein sequence ID" value="KAK0431867.1"/>
    <property type="molecule type" value="Genomic_DNA"/>
</dbReference>
<protein>
    <submittedName>
        <fullName evidence="1">Uncharacterized protein</fullName>
    </submittedName>
</protein>
<gene>
    <name evidence="1" type="ORF">EV421DRAFT_1742783</name>
</gene>
<proteinExistence type="predicted"/>
<comment type="caution">
    <text evidence="1">The sequence shown here is derived from an EMBL/GenBank/DDBJ whole genome shotgun (WGS) entry which is preliminary data.</text>
</comment>
<reference evidence="1" key="1">
    <citation type="submission" date="2023-06" db="EMBL/GenBank/DDBJ databases">
        <authorList>
            <consortium name="Lawrence Berkeley National Laboratory"/>
            <person name="Ahrendt S."/>
            <person name="Sahu N."/>
            <person name="Indic B."/>
            <person name="Wong-Bajracharya J."/>
            <person name="Merenyi Z."/>
            <person name="Ke H.-M."/>
            <person name="Monk M."/>
            <person name="Kocsube S."/>
            <person name="Drula E."/>
            <person name="Lipzen A."/>
            <person name="Balint B."/>
            <person name="Henrissat B."/>
            <person name="Andreopoulos B."/>
            <person name="Martin F.M."/>
            <person name="Harder C.B."/>
            <person name="Rigling D."/>
            <person name="Ford K.L."/>
            <person name="Foster G.D."/>
            <person name="Pangilinan J."/>
            <person name="Papanicolaou A."/>
            <person name="Barry K."/>
            <person name="LaButti K."/>
            <person name="Viragh M."/>
            <person name="Koriabine M."/>
            <person name="Yan M."/>
            <person name="Riley R."/>
            <person name="Champramary S."/>
            <person name="Plett K.L."/>
            <person name="Tsai I.J."/>
            <person name="Slot J."/>
            <person name="Sipos G."/>
            <person name="Plett J."/>
            <person name="Nagy L.G."/>
            <person name="Grigoriev I.V."/>
        </authorList>
    </citation>
    <scope>NUCLEOTIDE SEQUENCE</scope>
    <source>
        <strain evidence="1">FPL87.14</strain>
    </source>
</reference>
<sequence>MSPGSREPERRDYGPVTPNSFMAVNLPSILTLPPPRPFLTIAIAPSFIVTLLGNSIRKFVNLWNGDLSSVDFKNSHSLPGDRQKIRSLGIIYCRKRCRQAVSDLHQAGVAHDLNSWNERAPLGDNLVFLYPESVRPGVSNYPSLLQVRLQGCSFKENPGSYNYGNPSCLRQMHMGLEPSGCTRIRLDEYFLDLLSGPIFDETSGTNREVTTLEVDLRAA</sequence>
<dbReference type="Proteomes" id="UP001175226">
    <property type="component" value="Unassembled WGS sequence"/>
</dbReference>
<keyword evidence="2" id="KW-1185">Reference proteome</keyword>
<organism evidence="1 2">
    <name type="scientific">Armillaria borealis</name>
    <dbReference type="NCBI Taxonomy" id="47425"/>
    <lineage>
        <taxon>Eukaryota</taxon>
        <taxon>Fungi</taxon>
        <taxon>Dikarya</taxon>
        <taxon>Basidiomycota</taxon>
        <taxon>Agaricomycotina</taxon>
        <taxon>Agaricomycetes</taxon>
        <taxon>Agaricomycetidae</taxon>
        <taxon>Agaricales</taxon>
        <taxon>Marasmiineae</taxon>
        <taxon>Physalacriaceae</taxon>
        <taxon>Armillaria</taxon>
    </lineage>
</organism>